<dbReference type="PANTHER" id="PTHR12289">
    <property type="entry name" value="METAXIN RELATED"/>
    <property type="match status" value="1"/>
</dbReference>
<evidence type="ECO:0000256" key="1">
    <source>
        <dbReference type="ARBA" id="ARBA00006475"/>
    </source>
</evidence>
<dbReference type="InterPro" id="IPR040079">
    <property type="entry name" value="Glutathione_S-Trfase"/>
</dbReference>
<accession>A0A6G1GR17</accession>
<organism evidence="3 4">
    <name type="scientific">Aulographum hederae CBS 113979</name>
    <dbReference type="NCBI Taxonomy" id="1176131"/>
    <lineage>
        <taxon>Eukaryota</taxon>
        <taxon>Fungi</taxon>
        <taxon>Dikarya</taxon>
        <taxon>Ascomycota</taxon>
        <taxon>Pezizomycotina</taxon>
        <taxon>Dothideomycetes</taxon>
        <taxon>Pleosporomycetidae</taxon>
        <taxon>Aulographales</taxon>
        <taxon>Aulographaceae</taxon>
    </lineage>
</organism>
<comment type="similarity">
    <text evidence="1">Belongs to the FAX family.</text>
</comment>
<dbReference type="SFLD" id="SFLDG01180">
    <property type="entry name" value="SUF1"/>
    <property type="match status" value="1"/>
</dbReference>
<feature type="domain" description="Thioredoxin-like fold" evidence="2">
    <location>
        <begin position="22"/>
        <end position="123"/>
    </location>
</feature>
<dbReference type="InterPro" id="IPR026928">
    <property type="entry name" value="FAX/IsoI-like"/>
</dbReference>
<dbReference type="SFLD" id="SFLDG01200">
    <property type="entry name" value="SUF1.1"/>
    <property type="match status" value="1"/>
</dbReference>
<keyword evidence="4" id="KW-1185">Reference proteome</keyword>
<dbReference type="OrthoDB" id="5809458at2759"/>
<evidence type="ECO:0000313" key="3">
    <source>
        <dbReference type="EMBL" id="KAF1983199.1"/>
    </source>
</evidence>
<dbReference type="PANTHER" id="PTHR12289:SF41">
    <property type="entry name" value="FAILED AXON CONNECTIONS-RELATED"/>
    <property type="match status" value="1"/>
</dbReference>
<dbReference type="InterPro" id="IPR050931">
    <property type="entry name" value="Mito_Protein_Transport_Metaxin"/>
</dbReference>
<protein>
    <recommendedName>
        <fullName evidence="2">Thioredoxin-like fold domain-containing protein</fullName>
    </recommendedName>
</protein>
<dbReference type="AlphaFoldDB" id="A0A6G1GR17"/>
<dbReference type="InterPro" id="IPR012336">
    <property type="entry name" value="Thioredoxin-like_fold"/>
</dbReference>
<dbReference type="GO" id="GO:0005737">
    <property type="term" value="C:cytoplasm"/>
    <property type="evidence" value="ECO:0007669"/>
    <property type="project" value="TreeGrafter"/>
</dbReference>
<evidence type="ECO:0000259" key="2">
    <source>
        <dbReference type="Pfam" id="PF17172"/>
    </source>
</evidence>
<reference evidence="3" key="1">
    <citation type="journal article" date="2020" name="Stud. Mycol.">
        <title>101 Dothideomycetes genomes: a test case for predicting lifestyles and emergence of pathogens.</title>
        <authorList>
            <person name="Haridas S."/>
            <person name="Albert R."/>
            <person name="Binder M."/>
            <person name="Bloem J."/>
            <person name="Labutti K."/>
            <person name="Salamov A."/>
            <person name="Andreopoulos B."/>
            <person name="Baker S."/>
            <person name="Barry K."/>
            <person name="Bills G."/>
            <person name="Bluhm B."/>
            <person name="Cannon C."/>
            <person name="Castanera R."/>
            <person name="Culley D."/>
            <person name="Daum C."/>
            <person name="Ezra D."/>
            <person name="Gonzalez J."/>
            <person name="Henrissat B."/>
            <person name="Kuo A."/>
            <person name="Liang C."/>
            <person name="Lipzen A."/>
            <person name="Lutzoni F."/>
            <person name="Magnuson J."/>
            <person name="Mondo S."/>
            <person name="Nolan M."/>
            <person name="Ohm R."/>
            <person name="Pangilinan J."/>
            <person name="Park H.-J."/>
            <person name="Ramirez L."/>
            <person name="Alfaro M."/>
            <person name="Sun H."/>
            <person name="Tritt A."/>
            <person name="Yoshinaga Y."/>
            <person name="Zwiers L.-H."/>
            <person name="Turgeon B."/>
            <person name="Goodwin S."/>
            <person name="Spatafora J."/>
            <person name="Crous P."/>
            <person name="Grigoriev I."/>
        </authorList>
    </citation>
    <scope>NUCLEOTIDE SEQUENCE</scope>
    <source>
        <strain evidence="3">CBS 113979</strain>
    </source>
</reference>
<name>A0A6G1GR17_9PEZI</name>
<dbReference type="Pfam" id="PF17172">
    <property type="entry name" value="GST_N_4"/>
    <property type="match status" value="1"/>
</dbReference>
<dbReference type="SFLD" id="SFLDS00019">
    <property type="entry name" value="Glutathione_Transferase_(cytos"/>
    <property type="match status" value="1"/>
</dbReference>
<dbReference type="Proteomes" id="UP000800041">
    <property type="component" value="Unassembled WGS sequence"/>
</dbReference>
<gene>
    <name evidence="3" type="ORF">K402DRAFT_396905</name>
</gene>
<dbReference type="EMBL" id="ML977177">
    <property type="protein sequence ID" value="KAF1983199.1"/>
    <property type="molecule type" value="Genomic_DNA"/>
</dbReference>
<sequence>MTDTQLTLFRGWDAPTSYVWSPFVTKLEFRLRLATLPYKPAAGSPKSAPTGKIPYISLTTSSGVTKMGDSALITAHLASLSLLTDLNARLSASSRAHDAGLKALLEDRLYFFNMRERWLDPVNFYAQRDHVLHAVPYPIRVVIGAKIYRSHISTLHDLGVGRYSDAEVVAFQEEVWMALEDMLAESLAKADEKGLDGERRCFWCLGGTEPTECDTTVFGFVSSMLVATSSPRSRKFVVGLPSMMEYVNRIHETYFADYEKWEE</sequence>
<proteinExistence type="inferred from homology"/>
<evidence type="ECO:0000313" key="4">
    <source>
        <dbReference type="Proteomes" id="UP000800041"/>
    </source>
</evidence>